<dbReference type="GO" id="GO:0005634">
    <property type="term" value="C:nucleus"/>
    <property type="evidence" value="ECO:0007669"/>
    <property type="project" value="UniProtKB-SubCell"/>
</dbReference>
<accession>A0A8S3F9E6</accession>
<evidence type="ECO:0000313" key="5">
    <source>
        <dbReference type="EMBL" id="CAF5108900.1"/>
    </source>
</evidence>
<dbReference type="GO" id="GO:0005737">
    <property type="term" value="C:cytoplasm"/>
    <property type="evidence" value="ECO:0007669"/>
    <property type="project" value="TreeGrafter"/>
</dbReference>
<dbReference type="PANTHER" id="PTHR12363">
    <property type="entry name" value="TRANSPORTIN 3 AND IMPORTIN 13"/>
    <property type="match status" value="1"/>
</dbReference>
<dbReference type="InterPro" id="IPR051345">
    <property type="entry name" value="Importin_beta-like_NTR"/>
</dbReference>
<dbReference type="Pfam" id="PF18773">
    <property type="entry name" value="Importin_rep"/>
    <property type="match status" value="1"/>
</dbReference>
<keyword evidence="4" id="KW-0539">Nucleus</keyword>
<evidence type="ECO:0000256" key="3">
    <source>
        <dbReference type="ARBA" id="ARBA00022448"/>
    </source>
</evidence>
<comment type="similarity">
    <text evidence="2">Belongs to the importin beta family.</text>
</comment>
<dbReference type="GO" id="GO:0006606">
    <property type="term" value="P:protein import into nucleus"/>
    <property type="evidence" value="ECO:0007669"/>
    <property type="project" value="TreeGrafter"/>
</dbReference>
<dbReference type="InterPro" id="IPR016024">
    <property type="entry name" value="ARM-type_fold"/>
</dbReference>
<evidence type="ECO:0000256" key="2">
    <source>
        <dbReference type="ARBA" id="ARBA00007991"/>
    </source>
</evidence>
<dbReference type="SUPFAM" id="SSF48371">
    <property type="entry name" value="ARM repeat"/>
    <property type="match status" value="1"/>
</dbReference>
<dbReference type="AlphaFoldDB" id="A0A8S3F9E6"/>
<proteinExistence type="inferred from homology"/>
<keyword evidence="3" id="KW-0813">Transport</keyword>
<dbReference type="PANTHER" id="PTHR12363:SF33">
    <property type="entry name" value="IMPORTIN-13"/>
    <property type="match status" value="1"/>
</dbReference>
<organism evidence="5 6">
    <name type="scientific">Rotaria magnacalcarata</name>
    <dbReference type="NCBI Taxonomy" id="392030"/>
    <lineage>
        <taxon>Eukaryota</taxon>
        <taxon>Metazoa</taxon>
        <taxon>Spiralia</taxon>
        <taxon>Gnathifera</taxon>
        <taxon>Rotifera</taxon>
        <taxon>Eurotatoria</taxon>
        <taxon>Bdelloidea</taxon>
        <taxon>Philodinida</taxon>
        <taxon>Philodinidae</taxon>
        <taxon>Rotaria</taxon>
    </lineage>
</organism>
<sequence>MKCTDMKGQYPVEETCSELTFSFWYALQEEVTSIDDDEQRIILLELFRPYFERLIEVLISKGQLPENDSSFTSEDKETFRCYRVDITDTMMCMHTVLSNRAMEVLANHLSLAVEQNQSWQRQESIIQLVGAGSEYVPLDENQILPRIFLLLPKLNFCNSSIINATLMVL</sequence>
<gene>
    <name evidence="5" type="ORF">BYL167_LOCUS65400</name>
</gene>
<protein>
    <submittedName>
        <fullName evidence="5">Uncharacterized protein</fullName>
    </submittedName>
</protein>
<name>A0A8S3F9E6_9BILA</name>
<comment type="caution">
    <text evidence="5">The sequence shown here is derived from an EMBL/GenBank/DDBJ whole genome shotgun (WGS) entry which is preliminary data.</text>
</comment>
<evidence type="ECO:0000256" key="1">
    <source>
        <dbReference type="ARBA" id="ARBA00004123"/>
    </source>
</evidence>
<dbReference type="InterPro" id="IPR011989">
    <property type="entry name" value="ARM-like"/>
</dbReference>
<dbReference type="Gene3D" id="1.25.10.10">
    <property type="entry name" value="Leucine-rich Repeat Variant"/>
    <property type="match status" value="1"/>
</dbReference>
<feature type="non-terminal residue" evidence="5">
    <location>
        <position position="1"/>
    </location>
</feature>
<dbReference type="InterPro" id="IPR040709">
    <property type="entry name" value="Importin_rep_1"/>
</dbReference>
<comment type="subcellular location">
    <subcellularLocation>
        <location evidence="1">Nucleus</location>
    </subcellularLocation>
</comment>
<evidence type="ECO:0000313" key="6">
    <source>
        <dbReference type="Proteomes" id="UP000681967"/>
    </source>
</evidence>
<reference evidence="5" key="1">
    <citation type="submission" date="2021-02" db="EMBL/GenBank/DDBJ databases">
        <authorList>
            <person name="Nowell W R."/>
        </authorList>
    </citation>
    <scope>NUCLEOTIDE SEQUENCE</scope>
</reference>
<evidence type="ECO:0000256" key="4">
    <source>
        <dbReference type="ARBA" id="ARBA00023242"/>
    </source>
</evidence>
<dbReference type="InterPro" id="IPR057941">
    <property type="entry name" value="TPR_TNPO3_IPO13_2nd"/>
</dbReference>
<dbReference type="Proteomes" id="UP000681967">
    <property type="component" value="Unassembled WGS sequence"/>
</dbReference>
<dbReference type="EMBL" id="CAJOBH010240912">
    <property type="protein sequence ID" value="CAF5108900.1"/>
    <property type="molecule type" value="Genomic_DNA"/>
</dbReference>
<dbReference type="Pfam" id="PF24138">
    <property type="entry name" value="TPR_TNPO3_IPO13_2nd"/>
    <property type="match status" value="1"/>
</dbReference>